<reference evidence="1 2" key="1">
    <citation type="journal article" date="2009" name="Genome Biol.">
        <title>Community-wide analysis of microbial genome sequence signatures.</title>
        <authorList>
            <person name="Dick G.J."/>
            <person name="Andersson A.F."/>
            <person name="Baker B.J."/>
            <person name="Simmons S.L."/>
            <person name="Thomas B.C."/>
            <person name="Yelton A.P."/>
            <person name="Banfield J.F."/>
        </authorList>
    </citation>
    <scope>NUCLEOTIDE SEQUENCE [LARGE SCALE GENOMIC DNA]</scope>
    <source>
        <strain evidence="1">ARMAN-2</strain>
    </source>
</reference>
<proteinExistence type="predicted"/>
<dbReference type="AlphaFoldDB" id="C7DI11"/>
<dbReference type="EMBL" id="GG697241">
    <property type="protein sequence ID" value="EET89585.1"/>
    <property type="molecule type" value="Genomic_DNA"/>
</dbReference>
<sequence>MAKSEVDKVTEEKIAHGGVLVNVYFDMQHKEREKLQQLMVDLVNERLLKERGVVYCYGAIEEPLEKEGIFTTSAKITTLVDNFMALVNIAFNYSPAGIEILKPNSEMRFKVSELQSMLMDLSQISANYSRFILEKVLKKEDIEEINAALENRAAIGKKLMETSNKQPEGNEQ</sequence>
<dbReference type="Proteomes" id="UP000332487">
    <property type="component" value="Unassembled WGS sequence"/>
</dbReference>
<gene>
    <name evidence="1" type="ORF">UNLARM2_0703</name>
</gene>
<protein>
    <submittedName>
        <fullName evidence="1">Uncharacterized protein</fullName>
    </submittedName>
</protein>
<reference evidence="1 2" key="2">
    <citation type="journal article" date="2010" name="Proc. Natl. Acad. Sci. U.S.A.">
        <title>Enigmatic, ultrasmall, uncultivated Archaea.</title>
        <authorList>
            <person name="Baker B.J."/>
            <person name="Comolli L.R."/>
            <person name="Dick G.J."/>
            <person name="Hauser L.J."/>
            <person name="Hyatt D."/>
            <person name="Dill B.D."/>
            <person name="Land M.L."/>
            <person name="Verberkmoes N.C."/>
            <person name="Hettich R.L."/>
            <person name="Banfield J.F."/>
        </authorList>
    </citation>
    <scope>NUCLEOTIDE SEQUENCE [LARGE SCALE GENOMIC DNA]</scope>
    <source>
        <strain evidence="1">ARMAN-2</strain>
    </source>
</reference>
<organism evidence="1 2">
    <name type="scientific">Candidatus Micrarchaeum acidiphilum ARMAN-2</name>
    <dbReference type="NCBI Taxonomy" id="425595"/>
    <lineage>
        <taxon>Archaea</taxon>
        <taxon>Candidatus Micrarchaeota</taxon>
        <taxon>Candidatus Micrarchaeia</taxon>
        <taxon>Candidatus Micrarchaeales</taxon>
        <taxon>Candidatus Micrarchaeaceae</taxon>
        <taxon>Candidatus Micrarchaeum</taxon>
    </lineage>
</organism>
<name>C7DI11_MICA2</name>
<accession>C7DI11</accession>
<evidence type="ECO:0000313" key="2">
    <source>
        <dbReference type="Proteomes" id="UP000332487"/>
    </source>
</evidence>
<keyword evidence="2" id="KW-1185">Reference proteome</keyword>
<evidence type="ECO:0000313" key="1">
    <source>
        <dbReference type="EMBL" id="EET89585.1"/>
    </source>
</evidence>